<feature type="domain" description="DUF8176" evidence="3">
    <location>
        <begin position="121"/>
        <end position="217"/>
    </location>
</feature>
<feature type="region of interest" description="Disordered" evidence="1">
    <location>
        <begin position="80"/>
        <end position="140"/>
    </location>
</feature>
<name>A0ABV5JTE9_9ACTN</name>
<gene>
    <name evidence="4" type="ORF">ACFFVD_14435</name>
</gene>
<keyword evidence="2" id="KW-1133">Transmembrane helix</keyword>
<keyword evidence="5" id="KW-1185">Reference proteome</keyword>
<keyword evidence="2" id="KW-0472">Membrane</keyword>
<reference evidence="4 5" key="1">
    <citation type="submission" date="2024-09" db="EMBL/GenBank/DDBJ databases">
        <authorList>
            <person name="Sun Q."/>
            <person name="Mori K."/>
        </authorList>
    </citation>
    <scope>NUCLEOTIDE SEQUENCE [LARGE SCALE GENOMIC DNA]</scope>
    <source>
        <strain evidence="4 5">CCM 7659</strain>
    </source>
</reference>
<comment type="caution">
    <text evidence="4">The sequence shown here is derived from an EMBL/GenBank/DDBJ whole genome shotgun (WGS) entry which is preliminary data.</text>
</comment>
<evidence type="ECO:0000256" key="2">
    <source>
        <dbReference type="SAM" id="Phobius"/>
    </source>
</evidence>
<evidence type="ECO:0000313" key="4">
    <source>
        <dbReference type="EMBL" id="MFB9260997.1"/>
    </source>
</evidence>
<keyword evidence="2" id="KW-0812">Transmembrane</keyword>
<evidence type="ECO:0000256" key="1">
    <source>
        <dbReference type="SAM" id="MobiDB-lite"/>
    </source>
</evidence>
<feature type="compositionally biased region" description="Polar residues" evidence="1">
    <location>
        <begin position="130"/>
        <end position="140"/>
    </location>
</feature>
<protein>
    <recommendedName>
        <fullName evidence="3">DUF8176 domain-containing protein</fullName>
    </recommendedName>
</protein>
<evidence type="ECO:0000259" key="3">
    <source>
        <dbReference type="Pfam" id="PF26527"/>
    </source>
</evidence>
<feature type="region of interest" description="Disordered" evidence="1">
    <location>
        <begin position="1"/>
        <end position="44"/>
    </location>
</feature>
<dbReference type="RefSeq" id="WP_182632295.1">
    <property type="nucleotide sequence ID" value="NZ_JAALDM010000131.1"/>
</dbReference>
<dbReference type="Proteomes" id="UP001589700">
    <property type="component" value="Unassembled WGS sequence"/>
</dbReference>
<dbReference type="InterPro" id="IPR058489">
    <property type="entry name" value="DUF8176"/>
</dbReference>
<dbReference type="EMBL" id="JBHMDY010000011">
    <property type="protein sequence ID" value="MFB9260997.1"/>
    <property type="molecule type" value="Genomic_DNA"/>
</dbReference>
<proteinExistence type="predicted"/>
<sequence length="244" mass="26457">MATENDHDETDGQQPIQAWTDWLDRWRAQRPAGPVDGEDQDGAVPPKRRFSAFTFAMVLAGVIVVAVMVVAVTRFAGTADEPDPFEAAVPPPTSAPAPAATTDPEDQDNDPGTTTGGGSTPQCVEDDSGDTLTTSKGGEVTSPQTLIAEFQHRYFDLRDGAAVAELWDEGYDADGFQATIDDSLADLEGRAAWCLTVAPAESGWWATEVSWWQQGDQKVRETWYGTYEIERRGSGYIFTDASTE</sequence>
<organism evidence="4 5">
    <name type="scientific">Dietzia aerolata</name>
    <dbReference type="NCBI Taxonomy" id="595984"/>
    <lineage>
        <taxon>Bacteria</taxon>
        <taxon>Bacillati</taxon>
        <taxon>Actinomycetota</taxon>
        <taxon>Actinomycetes</taxon>
        <taxon>Mycobacteriales</taxon>
        <taxon>Dietziaceae</taxon>
        <taxon>Dietzia</taxon>
    </lineage>
</organism>
<dbReference type="Pfam" id="PF26527">
    <property type="entry name" value="DUF8176"/>
    <property type="match status" value="1"/>
</dbReference>
<evidence type="ECO:0000313" key="5">
    <source>
        <dbReference type="Proteomes" id="UP001589700"/>
    </source>
</evidence>
<accession>A0ABV5JTE9</accession>
<feature type="transmembrane region" description="Helical" evidence="2">
    <location>
        <begin position="50"/>
        <end position="72"/>
    </location>
</feature>
<feature type="compositionally biased region" description="Acidic residues" evidence="1">
    <location>
        <begin position="1"/>
        <end position="11"/>
    </location>
</feature>